<dbReference type="AlphaFoldDB" id="A0A5R8Y2L5"/>
<dbReference type="GO" id="GO:0003729">
    <property type="term" value="F:mRNA binding"/>
    <property type="evidence" value="ECO:0007669"/>
    <property type="project" value="TreeGrafter"/>
</dbReference>
<dbReference type="InterPro" id="IPR036877">
    <property type="entry name" value="SUI1_dom_sf"/>
</dbReference>
<keyword evidence="7" id="KW-1185">Reference proteome</keyword>
<dbReference type="InterPro" id="IPR005872">
    <property type="entry name" value="SUI1_arc_bac"/>
</dbReference>
<dbReference type="InterPro" id="IPR001950">
    <property type="entry name" value="SUI1"/>
</dbReference>
<feature type="compositionally biased region" description="Basic and acidic residues" evidence="4">
    <location>
        <begin position="18"/>
        <end position="29"/>
    </location>
</feature>
<keyword evidence="6" id="KW-0396">Initiation factor</keyword>
<gene>
    <name evidence="6" type="ORF">FDK22_06535</name>
</gene>
<dbReference type="Gene3D" id="3.30.780.10">
    <property type="entry name" value="SUI1-like domain"/>
    <property type="match status" value="1"/>
</dbReference>
<dbReference type="PROSITE" id="PS50296">
    <property type="entry name" value="SUI1"/>
    <property type="match status" value="1"/>
</dbReference>
<dbReference type="GO" id="GO:0006417">
    <property type="term" value="P:regulation of translation"/>
    <property type="evidence" value="ECO:0007669"/>
    <property type="project" value="UniProtKB-KW"/>
</dbReference>
<dbReference type="GO" id="GO:0001731">
    <property type="term" value="P:formation of translation preinitiation complex"/>
    <property type="evidence" value="ECO:0007669"/>
    <property type="project" value="TreeGrafter"/>
</dbReference>
<dbReference type="OrthoDB" id="5339799at2"/>
<evidence type="ECO:0000313" key="6">
    <source>
        <dbReference type="EMBL" id="TLP39524.1"/>
    </source>
</evidence>
<sequence>MGGLADLLAQNMGATLDGDTHDTKKEEKKNPKKSSSEILPKNQHQLVFTFEKRKGKPVTLVGRFYIPENEKKEVLKLLKKKLACGGSINNEWIELQGDVKDKIKSVLEKENWKFRK</sequence>
<dbReference type="GO" id="GO:0002188">
    <property type="term" value="P:translation reinitiation"/>
    <property type="evidence" value="ECO:0007669"/>
    <property type="project" value="TreeGrafter"/>
</dbReference>
<dbReference type="GO" id="GO:0003743">
    <property type="term" value="F:translation initiation factor activity"/>
    <property type="evidence" value="ECO:0007669"/>
    <property type="project" value="UniProtKB-KW"/>
</dbReference>
<dbReference type="SUPFAM" id="SSF55159">
    <property type="entry name" value="eIF1-like"/>
    <property type="match status" value="1"/>
</dbReference>
<accession>A0A5R8Y2L5</accession>
<protein>
    <submittedName>
        <fullName evidence="6">Translation initiation factor SUI1</fullName>
    </submittedName>
</protein>
<dbReference type="PANTHER" id="PTHR12789">
    <property type="entry name" value="DENSITY-REGULATED PROTEIN HOMOLOG"/>
    <property type="match status" value="1"/>
</dbReference>
<proteinExistence type="inferred from homology"/>
<comment type="caution">
    <text evidence="6">The sequence shown here is derived from an EMBL/GenBank/DDBJ whole genome shotgun (WGS) entry which is preliminary data.</text>
</comment>
<dbReference type="RefSeq" id="WP_138152107.1">
    <property type="nucleotide sequence ID" value="NZ_CBDDKQ010000002.1"/>
</dbReference>
<evidence type="ECO:0000259" key="5">
    <source>
        <dbReference type="PROSITE" id="PS50296"/>
    </source>
</evidence>
<comment type="similarity">
    <text evidence="1">Belongs to the SUI1 family.</text>
</comment>
<name>A0A5R8Y2L5_9BACT</name>
<dbReference type="Pfam" id="PF01253">
    <property type="entry name" value="SUI1"/>
    <property type="match status" value="1"/>
</dbReference>
<evidence type="ECO:0000256" key="3">
    <source>
        <dbReference type="ARBA" id="ARBA00022917"/>
    </source>
</evidence>
<organism evidence="6 7">
    <name type="scientific">Arcobacter arenosus</name>
    <dbReference type="NCBI Taxonomy" id="2576037"/>
    <lineage>
        <taxon>Bacteria</taxon>
        <taxon>Pseudomonadati</taxon>
        <taxon>Campylobacterota</taxon>
        <taxon>Epsilonproteobacteria</taxon>
        <taxon>Campylobacterales</taxon>
        <taxon>Arcobacteraceae</taxon>
        <taxon>Arcobacter</taxon>
    </lineage>
</organism>
<keyword evidence="3" id="KW-0648">Protein biosynthesis</keyword>
<keyword evidence="2" id="KW-0810">Translation regulation</keyword>
<evidence type="ECO:0000256" key="4">
    <source>
        <dbReference type="SAM" id="MobiDB-lite"/>
    </source>
</evidence>
<dbReference type="PANTHER" id="PTHR12789:SF0">
    <property type="entry name" value="DENSITY-REGULATED PROTEIN"/>
    <property type="match status" value="1"/>
</dbReference>
<feature type="region of interest" description="Disordered" evidence="4">
    <location>
        <begin position="1"/>
        <end position="41"/>
    </location>
</feature>
<feature type="domain" description="SUI1" evidence="5">
    <location>
        <begin position="45"/>
        <end position="111"/>
    </location>
</feature>
<evidence type="ECO:0000256" key="1">
    <source>
        <dbReference type="ARBA" id="ARBA00005422"/>
    </source>
</evidence>
<evidence type="ECO:0000313" key="7">
    <source>
        <dbReference type="Proteomes" id="UP000308901"/>
    </source>
</evidence>
<dbReference type="Proteomes" id="UP000308901">
    <property type="component" value="Unassembled WGS sequence"/>
</dbReference>
<dbReference type="PIRSF" id="PIRSF037511">
    <property type="entry name" value="Transl_init_SUI1_pro"/>
    <property type="match status" value="1"/>
</dbReference>
<reference evidence="6 7" key="1">
    <citation type="submission" date="2019-05" db="EMBL/GenBank/DDBJ databases">
        <title>Arcobacter sp. nov., isolated from sea sediment.</title>
        <authorList>
            <person name="Kim W."/>
        </authorList>
    </citation>
    <scope>NUCLEOTIDE SEQUENCE [LARGE SCALE GENOMIC DNA]</scope>
    <source>
        <strain evidence="6 7">CAU 1517</strain>
    </source>
</reference>
<dbReference type="InterPro" id="IPR050318">
    <property type="entry name" value="DENR/SUI1_TIF"/>
</dbReference>
<evidence type="ECO:0000256" key="2">
    <source>
        <dbReference type="ARBA" id="ARBA00022845"/>
    </source>
</evidence>
<dbReference type="EMBL" id="VANU01000002">
    <property type="protein sequence ID" value="TLP39524.1"/>
    <property type="molecule type" value="Genomic_DNA"/>
</dbReference>